<dbReference type="InterPro" id="IPR020846">
    <property type="entry name" value="MFS_dom"/>
</dbReference>
<dbReference type="PANTHER" id="PTHR11360">
    <property type="entry name" value="MONOCARBOXYLATE TRANSPORTER"/>
    <property type="match status" value="1"/>
</dbReference>
<feature type="transmembrane region" description="Helical" evidence="1">
    <location>
        <begin position="311"/>
        <end position="331"/>
    </location>
</feature>
<proteinExistence type="predicted"/>
<evidence type="ECO:0000313" key="4">
    <source>
        <dbReference type="Proteomes" id="UP000074294"/>
    </source>
</evidence>
<dbReference type="InterPro" id="IPR011701">
    <property type="entry name" value="MFS"/>
</dbReference>
<keyword evidence="1" id="KW-1133">Transmembrane helix</keyword>
<dbReference type="CDD" id="cd17353">
    <property type="entry name" value="MFS_OFA_like"/>
    <property type="match status" value="1"/>
</dbReference>
<dbReference type="Pfam" id="PF07690">
    <property type="entry name" value="MFS_1"/>
    <property type="match status" value="1"/>
</dbReference>
<evidence type="ECO:0000256" key="1">
    <source>
        <dbReference type="SAM" id="Phobius"/>
    </source>
</evidence>
<dbReference type="EMBL" id="LQMQ01000005">
    <property type="protein sequence ID" value="KUO42508.1"/>
    <property type="molecule type" value="Genomic_DNA"/>
</dbReference>
<feature type="transmembrane region" description="Helical" evidence="1">
    <location>
        <begin position="12"/>
        <end position="32"/>
    </location>
</feature>
<dbReference type="AlphaFoldDB" id="A0A147K186"/>
<dbReference type="PROSITE" id="PS50850">
    <property type="entry name" value="MFS"/>
    <property type="match status" value="1"/>
</dbReference>
<dbReference type="GO" id="GO:0022857">
    <property type="term" value="F:transmembrane transporter activity"/>
    <property type="evidence" value="ECO:0007669"/>
    <property type="project" value="InterPro"/>
</dbReference>
<organism evidence="3 4">
    <name type="scientific">Hadarchaeum yellowstonense</name>
    <dbReference type="NCBI Taxonomy" id="1776334"/>
    <lineage>
        <taxon>Archaea</taxon>
        <taxon>Methanobacteriati</taxon>
        <taxon>Candidatus Hadarchaeota</taxon>
        <taxon>Candidatus Hadarchaeia</taxon>
        <taxon>Candidatus Hadarchaeales</taxon>
        <taxon>Candidatus Hadarchaeaceae</taxon>
        <taxon>Candidatus Hadarchaeum</taxon>
    </lineage>
</organism>
<feature type="transmembrane region" description="Helical" evidence="1">
    <location>
        <begin position="52"/>
        <end position="68"/>
    </location>
</feature>
<dbReference type="Proteomes" id="UP000074294">
    <property type="component" value="Unassembled WGS sequence"/>
</dbReference>
<feature type="transmembrane region" description="Helical" evidence="1">
    <location>
        <begin position="137"/>
        <end position="162"/>
    </location>
</feature>
<dbReference type="STRING" id="1776334.APZ16_04245"/>
<keyword evidence="1" id="KW-0472">Membrane</keyword>
<feature type="transmembrane region" description="Helical" evidence="1">
    <location>
        <begin position="80"/>
        <end position="97"/>
    </location>
</feature>
<comment type="caution">
    <text evidence="3">The sequence shown here is derived from an EMBL/GenBank/DDBJ whole genome shotgun (WGS) entry which is preliminary data.</text>
</comment>
<feature type="transmembrane region" description="Helical" evidence="1">
    <location>
        <begin position="168"/>
        <end position="185"/>
    </location>
</feature>
<dbReference type="InterPro" id="IPR050327">
    <property type="entry name" value="Proton-linked_MCT"/>
</dbReference>
<feature type="domain" description="Major facilitator superfamily (MFS) profile" evidence="2">
    <location>
        <begin position="11"/>
        <end position="401"/>
    </location>
</feature>
<evidence type="ECO:0000259" key="2">
    <source>
        <dbReference type="PROSITE" id="PS50850"/>
    </source>
</evidence>
<feature type="transmembrane region" description="Helical" evidence="1">
    <location>
        <begin position="343"/>
        <end position="364"/>
    </location>
</feature>
<dbReference type="Gene3D" id="1.20.1250.20">
    <property type="entry name" value="MFS general substrate transporter like domains"/>
    <property type="match status" value="2"/>
</dbReference>
<name>A0A147K186_HADYE</name>
<feature type="transmembrane region" description="Helical" evidence="1">
    <location>
        <begin position="258"/>
        <end position="276"/>
    </location>
</feature>
<accession>A0A147K186</accession>
<evidence type="ECO:0000313" key="3">
    <source>
        <dbReference type="EMBL" id="KUO42508.1"/>
    </source>
</evidence>
<dbReference type="SUPFAM" id="SSF103473">
    <property type="entry name" value="MFS general substrate transporter"/>
    <property type="match status" value="1"/>
</dbReference>
<keyword evidence="1" id="KW-0812">Transmembrane</keyword>
<reference evidence="3 4" key="1">
    <citation type="journal article" date="2016" name="Nat. Microbiol.">
        <title>Genomic inference of the metabolism of cosmopolitan subsurface Archaea, Hadesarchaea.</title>
        <authorList>
            <person name="Baker B.J."/>
            <person name="Saw J.H."/>
            <person name="Lind A.E."/>
            <person name="Lazar C.S."/>
            <person name="Hinrichs K.-U."/>
            <person name="Teske A.P."/>
            <person name="Ettema T.J."/>
        </authorList>
    </citation>
    <scope>NUCLEOTIDE SEQUENCE [LARGE SCALE GENOMIC DNA]</scope>
</reference>
<protein>
    <recommendedName>
        <fullName evidence="2">Major facilitator superfamily (MFS) profile domain-containing protein</fullName>
    </recommendedName>
</protein>
<feature type="transmembrane region" description="Helical" evidence="1">
    <location>
        <begin position="103"/>
        <end position="125"/>
    </location>
</feature>
<dbReference type="InterPro" id="IPR036259">
    <property type="entry name" value="MFS_trans_sf"/>
</dbReference>
<feature type="transmembrane region" description="Helical" evidence="1">
    <location>
        <begin position="225"/>
        <end position="246"/>
    </location>
</feature>
<feature type="transmembrane region" description="Helical" evidence="1">
    <location>
        <begin position="376"/>
        <end position="397"/>
    </location>
</feature>
<sequence>MEGGVSTAEFNRWFVVPCGFAINLTLGVVYAWSVFLKPLMNEFGWTTAETSLAFTILLLTFAIVMIPAGRLNDRMGPRKVATAGGLLLGLGFILASFTSSLPWLYLTYGFIAGAGVALAYVTPIATCVKWFPDKKGLVTGIIICGFGLSSAFLAPLATYLINTVGWKAAFQLLGIVFLLVAVGGAQGLRLPPPGWCPAGWKSSGSATAAPAQDYTWRQMLRTKKFWMIWLMYTFGTTSGLGVIGHVAKFAQETGMDALLAALAVSVLAIFNGLGRISWGAISDRIGRVKSMTIMFIIQAAVMFSLVGATGIYLFIAVAVVGFCFGGNLSIFPSVTADFFGTKYYGINYGFVFTAYGVGGVLGPYLSGYLFDLTKNYFMAFQIAGVLCAIAVVISLLLRPKK</sequence>
<gene>
    <name evidence="3" type="ORF">APZ16_04245</name>
</gene>
<dbReference type="PANTHER" id="PTHR11360:SF304">
    <property type="entry name" value="MFS DOMAIN-CONTAINING PROTEIN"/>
    <property type="match status" value="1"/>
</dbReference>